<gene>
    <name evidence="1" type="ORF">RhiirA4_545172</name>
</gene>
<dbReference type="VEuPathDB" id="FungiDB:RhiirA1_478913"/>
<feature type="non-terminal residue" evidence="1">
    <location>
        <position position="1"/>
    </location>
</feature>
<dbReference type="Proteomes" id="UP000234323">
    <property type="component" value="Unassembled WGS sequence"/>
</dbReference>
<dbReference type="AlphaFoldDB" id="A0A2I1GRL4"/>
<dbReference type="EMBL" id="LLXI01000726">
    <property type="protein sequence ID" value="PKY49296.1"/>
    <property type="molecule type" value="Genomic_DNA"/>
</dbReference>
<reference evidence="1 2" key="1">
    <citation type="submission" date="2015-10" db="EMBL/GenBank/DDBJ databases">
        <title>Genome analyses suggest a sexual origin of heterokaryosis in a supposedly ancient asexual fungus.</title>
        <authorList>
            <person name="Ropars J."/>
            <person name="Sedzielewska K."/>
            <person name="Noel J."/>
            <person name="Charron P."/>
            <person name="Farinelli L."/>
            <person name="Marton T."/>
            <person name="Kruger M."/>
            <person name="Pelin A."/>
            <person name="Brachmann A."/>
            <person name="Corradi N."/>
        </authorList>
    </citation>
    <scope>NUCLEOTIDE SEQUENCE [LARGE SCALE GENOMIC DNA]</scope>
    <source>
        <strain evidence="1 2">A4</strain>
    </source>
</reference>
<accession>A0A2I1GRL4</accession>
<comment type="caution">
    <text evidence="1">The sequence shown here is derived from an EMBL/GenBank/DDBJ whole genome shotgun (WGS) entry which is preliminary data.</text>
</comment>
<proteinExistence type="predicted"/>
<evidence type="ECO:0000313" key="2">
    <source>
        <dbReference type="Proteomes" id="UP000234323"/>
    </source>
</evidence>
<protein>
    <submittedName>
        <fullName evidence="1">Uncharacterized protein</fullName>
    </submittedName>
</protein>
<keyword evidence="2" id="KW-1185">Reference proteome</keyword>
<sequence length="91" mass="10447">LHNKIFEIRKLYYQNNQYENNKQHQTCNDNIVTSSNYTSATSIYSSDSNSSKFGNLLEIRTVTEAHRSQDNFSIPNKIENIGNNSLSSKNN</sequence>
<name>A0A2I1GRL4_9GLOM</name>
<organism evidence="1 2">
    <name type="scientific">Rhizophagus irregularis</name>
    <dbReference type="NCBI Taxonomy" id="588596"/>
    <lineage>
        <taxon>Eukaryota</taxon>
        <taxon>Fungi</taxon>
        <taxon>Fungi incertae sedis</taxon>
        <taxon>Mucoromycota</taxon>
        <taxon>Glomeromycotina</taxon>
        <taxon>Glomeromycetes</taxon>
        <taxon>Glomerales</taxon>
        <taxon>Glomeraceae</taxon>
        <taxon>Rhizophagus</taxon>
    </lineage>
</organism>
<evidence type="ECO:0000313" key="1">
    <source>
        <dbReference type="EMBL" id="PKY49296.1"/>
    </source>
</evidence>